<keyword evidence="6" id="KW-1133">Transmembrane helix</keyword>
<keyword evidence="7" id="KW-0472">Membrane</keyword>
<evidence type="ECO:0000256" key="5">
    <source>
        <dbReference type="ARBA" id="ARBA00022889"/>
    </source>
</evidence>
<dbReference type="SUPFAM" id="SSF48726">
    <property type="entry name" value="Immunoglobulin"/>
    <property type="match status" value="1"/>
</dbReference>
<keyword evidence="4" id="KW-0677">Repeat</keyword>
<dbReference type="AlphaFoldDB" id="A0A7L3M003"/>
<evidence type="ECO:0000256" key="4">
    <source>
        <dbReference type="ARBA" id="ARBA00022737"/>
    </source>
</evidence>
<evidence type="ECO:0000256" key="8">
    <source>
        <dbReference type="ARBA" id="ARBA00023157"/>
    </source>
</evidence>
<comment type="subcellular location">
    <subcellularLocation>
        <location evidence="1">Membrane</location>
        <topology evidence="1">Single-pass type I membrane protein</topology>
    </subcellularLocation>
</comment>
<dbReference type="GO" id="GO:0005886">
    <property type="term" value="C:plasma membrane"/>
    <property type="evidence" value="ECO:0007669"/>
    <property type="project" value="TreeGrafter"/>
</dbReference>
<evidence type="ECO:0000256" key="6">
    <source>
        <dbReference type="ARBA" id="ARBA00022989"/>
    </source>
</evidence>
<dbReference type="PANTHER" id="PTHR13771">
    <property type="entry name" value="INTERCELLULAR ADHESION MOLECULE"/>
    <property type="match status" value="1"/>
</dbReference>
<dbReference type="InterPro" id="IPR013783">
    <property type="entry name" value="Ig-like_fold"/>
</dbReference>
<evidence type="ECO:0000256" key="7">
    <source>
        <dbReference type="ARBA" id="ARBA00023136"/>
    </source>
</evidence>
<comment type="caution">
    <text evidence="11">The sequence shown here is derived from an EMBL/GenBank/DDBJ whole genome shotgun (WGS) entry which is preliminary data.</text>
</comment>
<gene>
    <name evidence="11" type="primary">Icam4</name>
    <name evidence="11" type="ORF">TURVEL_R13636</name>
</gene>
<protein>
    <submittedName>
        <fullName evidence="11">ICAM4 protein</fullName>
    </submittedName>
</protein>
<keyword evidence="9" id="KW-0325">Glycoprotein</keyword>
<dbReference type="Gene3D" id="2.60.40.10">
    <property type="entry name" value="Immunoglobulins"/>
    <property type="match status" value="1"/>
</dbReference>
<dbReference type="PANTHER" id="PTHR13771:SF9">
    <property type="entry name" value="INTERCELLULAR ADHESION MOLECULE 5"/>
    <property type="match status" value="1"/>
</dbReference>
<keyword evidence="10" id="KW-0393">Immunoglobulin domain</keyword>
<evidence type="ECO:0000313" key="11">
    <source>
        <dbReference type="EMBL" id="NXU59889.1"/>
    </source>
</evidence>
<feature type="non-terminal residue" evidence="11">
    <location>
        <position position="106"/>
    </location>
</feature>
<accession>A0A7L3M003</accession>
<keyword evidence="3" id="KW-0732">Signal</keyword>
<dbReference type="InterPro" id="IPR003987">
    <property type="entry name" value="ICAM_VCAM_N"/>
</dbReference>
<keyword evidence="12" id="KW-1185">Reference proteome</keyword>
<evidence type="ECO:0000256" key="2">
    <source>
        <dbReference type="ARBA" id="ARBA00022692"/>
    </source>
</evidence>
<keyword evidence="2" id="KW-0812">Transmembrane</keyword>
<dbReference type="InterPro" id="IPR036179">
    <property type="entry name" value="Ig-like_dom_sf"/>
</dbReference>
<keyword evidence="5" id="KW-0130">Cell adhesion</keyword>
<name>A0A7L3M003_9CHAR</name>
<reference evidence="11 12" key="1">
    <citation type="submission" date="2019-09" db="EMBL/GenBank/DDBJ databases">
        <title>Bird 10,000 Genomes (B10K) Project - Family phase.</title>
        <authorList>
            <person name="Zhang G."/>
        </authorList>
    </citation>
    <scope>NUCLEOTIDE SEQUENCE [LARGE SCALE GENOMIC DNA]</scope>
    <source>
        <strain evidence="11">B10K-DU-029-46</strain>
    </source>
</reference>
<keyword evidence="8" id="KW-1015">Disulfide bond</keyword>
<evidence type="ECO:0000256" key="10">
    <source>
        <dbReference type="ARBA" id="ARBA00023319"/>
    </source>
</evidence>
<evidence type="ECO:0000256" key="3">
    <source>
        <dbReference type="ARBA" id="ARBA00022729"/>
    </source>
</evidence>
<evidence type="ECO:0000256" key="9">
    <source>
        <dbReference type="ARBA" id="ARBA00023180"/>
    </source>
</evidence>
<sequence length="106" mass="11834">LLDVTQWNTTLLGYYSCFSKRKVVATKLVVYELESPVLEMVPPLAVGESHQLRCHLANVAPVRNLTLTFLRGEEILSTQNFHGKDQDEPTEVVATHQLKAELGDDG</sequence>
<dbReference type="GO" id="GO:0098609">
    <property type="term" value="P:cell-cell adhesion"/>
    <property type="evidence" value="ECO:0007669"/>
    <property type="project" value="InterPro"/>
</dbReference>
<organism evidence="11 12">
    <name type="scientific">Turnix velox</name>
    <name type="common">Little buttonquail</name>
    <dbReference type="NCBI Taxonomy" id="2529409"/>
    <lineage>
        <taxon>Eukaryota</taxon>
        <taxon>Metazoa</taxon>
        <taxon>Chordata</taxon>
        <taxon>Craniata</taxon>
        <taxon>Vertebrata</taxon>
        <taxon>Euteleostomi</taxon>
        <taxon>Archelosauria</taxon>
        <taxon>Archosauria</taxon>
        <taxon>Dinosauria</taxon>
        <taxon>Saurischia</taxon>
        <taxon>Theropoda</taxon>
        <taxon>Coelurosauria</taxon>
        <taxon>Aves</taxon>
        <taxon>Neognathae</taxon>
        <taxon>Neoaves</taxon>
        <taxon>Charadriiformes</taxon>
        <taxon>Turnicidae</taxon>
        <taxon>Turnix</taxon>
    </lineage>
</organism>
<dbReference type="EMBL" id="VZTY01038886">
    <property type="protein sequence ID" value="NXU59889.1"/>
    <property type="molecule type" value="Genomic_DNA"/>
</dbReference>
<dbReference type="GO" id="GO:0005178">
    <property type="term" value="F:integrin binding"/>
    <property type="evidence" value="ECO:0007669"/>
    <property type="project" value="InterPro"/>
</dbReference>
<dbReference type="PRINTS" id="PR01472">
    <property type="entry name" value="ICAMVCAM1"/>
</dbReference>
<evidence type="ECO:0000256" key="1">
    <source>
        <dbReference type="ARBA" id="ARBA00004479"/>
    </source>
</evidence>
<feature type="non-terminal residue" evidence="11">
    <location>
        <position position="1"/>
    </location>
</feature>
<evidence type="ECO:0000313" key="12">
    <source>
        <dbReference type="Proteomes" id="UP000582182"/>
    </source>
</evidence>
<dbReference type="OrthoDB" id="5843397at2759"/>
<dbReference type="InterPro" id="IPR047012">
    <property type="entry name" value="ICAM_VCAM"/>
</dbReference>
<proteinExistence type="predicted"/>
<dbReference type="Proteomes" id="UP000582182">
    <property type="component" value="Unassembled WGS sequence"/>
</dbReference>